<dbReference type="EMBL" id="JBHSEG010000008">
    <property type="protein sequence ID" value="MFC4455119.1"/>
    <property type="molecule type" value="Genomic_DNA"/>
</dbReference>
<dbReference type="RefSeq" id="WP_380129837.1">
    <property type="nucleotide sequence ID" value="NZ_JBHSEG010000008.1"/>
</dbReference>
<evidence type="ECO:0000313" key="1">
    <source>
        <dbReference type="EMBL" id="MFC4455119.1"/>
    </source>
</evidence>
<protein>
    <submittedName>
        <fullName evidence="1">Uncharacterized protein</fullName>
    </submittedName>
</protein>
<comment type="caution">
    <text evidence="1">The sequence shown here is derived from an EMBL/GenBank/DDBJ whole genome shotgun (WGS) entry which is preliminary data.</text>
</comment>
<name>A0ABV8Y866_9DEIO</name>
<accession>A0ABV8Y866</accession>
<proteinExistence type="predicted"/>
<reference evidence="2" key="1">
    <citation type="journal article" date="2019" name="Int. J. Syst. Evol. Microbiol.">
        <title>The Global Catalogue of Microorganisms (GCM) 10K type strain sequencing project: providing services to taxonomists for standard genome sequencing and annotation.</title>
        <authorList>
            <consortium name="The Broad Institute Genomics Platform"/>
            <consortium name="The Broad Institute Genome Sequencing Center for Infectious Disease"/>
            <person name="Wu L."/>
            <person name="Ma J."/>
        </authorList>
    </citation>
    <scope>NUCLEOTIDE SEQUENCE [LARGE SCALE GENOMIC DNA]</scope>
    <source>
        <strain evidence="2">CCUG 39970</strain>
    </source>
</reference>
<keyword evidence="2" id="KW-1185">Reference proteome</keyword>
<evidence type="ECO:0000313" key="2">
    <source>
        <dbReference type="Proteomes" id="UP001595939"/>
    </source>
</evidence>
<dbReference type="Proteomes" id="UP001595939">
    <property type="component" value="Unassembled WGS sequence"/>
</dbReference>
<gene>
    <name evidence="1" type="ORF">ACFO0P_15170</name>
</gene>
<organism evidence="1 2">
    <name type="scientific">Deinococcus sonorensis</name>
    <dbReference type="NCBI Taxonomy" id="309891"/>
    <lineage>
        <taxon>Bacteria</taxon>
        <taxon>Thermotogati</taxon>
        <taxon>Deinococcota</taxon>
        <taxon>Deinococci</taxon>
        <taxon>Deinococcales</taxon>
        <taxon>Deinococcaceae</taxon>
        <taxon>Deinococcus</taxon>
    </lineage>
</organism>
<sequence length="43" mass="4876">MIKVRVKGWYIPTVTRAGWSCPDSPMFEKILNGISGPNRVPSW</sequence>